<evidence type="ECO:0000313" key="2">
    <source>
        <dbReference type="Proteomes" id="UP000017670"/>
    </source>
</evidence>
<dbReference type="STRING" id="262668.GCA_000931715_00107"/>
<name>N9DXF7_9GAMM</name>
<dbReference type="EMBL" id="APQL01000013">
    <property type="protein sequence ID" value="ENW02913.1"/>
    <property type="molecule type" value="Genomic_DNA"/>
</dbReference>
<dbReference type="PATRIC" id="fig|1217648.3.peg.3232"/>
<dbReference type="RefSeq" id="WP_005063255.1">
    <property type="nucleotide sequence ID" value="NZ_KB849767.1"/>
</dbReference>
<reference evidence="1 2" key="1">
    <citation type="submission" date="2013-02" db="EMBL/GenBank/DDBJ databases">
        <title>The Genome Sequence of Acinetobacter beijerinckii CIP 110307.</title>
        <authorList>
            <consortium name="The Broad Institute Genome Sequencing Platform"/>
            <consortium name="The Broad Institute Genome Sequencing Center for Infectious Disease"/>
            <person name="Cerqueira G."/>
            <person name="Feldgarden M."/>
            <person name="Courvalin P."/>
            <person name="Perichon B."/>
            <person name="Grillot-Courvalin C."/>
            <person name="Clermont D."/>
            <person name="Rocha E."/>
            <person name="Yoon E.-J."/>
            <person name="Nemec A."/>
            <person name="Walker B."/>
            <person name="Young S.K."/>
            <person name="Zeng Q."/>
            <person name="Gargeya S."/>
            <person name="Fitzgerald M."/>
            <person name="Haas B."/>
            <person name="Abouelleil A."/>
            <person name="Alvarado L."/>
            <person name="Arachchi H.M."/>
            <person name="Berlin A.M."/>
            <person name="Chapman S.B."/>
            <person name="Dewar J."/>
            <person name="Goldberg J."/>
            <person name="Griggs A."/>
            <person name="Gujja S."/>
            <person name="Hansen M."/>
            <person name="Howarth C."/>
            <person name="Imamovic A."/>
            <person name="Larimer J."/>
            <person name="McCowan C."/>
            <person name="Murphy C."/>
            <person name="Neiman D."/>
            <person name="Pearson M."/>
            <person name="Priest M."/>
            <person name="Roberts A."/>
            <person name="Saif S."/>
            <person name="Shea T."/>
            <person name="Sisk P."/>
            <person name="Sykes S."/>
            <person name="Wortman J."/>
            <person name="Nusbaum C."/>
            <person name="Birren B."/>
        </authorList>
    </citation>
    <scope>NUCLEOTIDE SEQUENCE [LARGE SCALE GENOMIC DNA]</scope>
    <source>
        <strain evidence="1 2">CIP 110307</strain>
    </source>
</reference>
<dbReference type="eggNOG" id="ENOG503037A">
    <property type="taxonomic scope" value="Bacteria"/>
</dbReference>
<evidence type="ECO:0000313" key="1">
    <source>
        <dbReference type="EMBL" id="ENW02913.1"/>
    </source>
</evidence>
<accession>N9DXF7</accession>
<gene>
    <name evidence="1" type="ORF">F933_03319</name>
</gene>
<protein>
    <submittedName>
        <fullName evidence="1">Uncharacterized protein</fullName>
    </submittedName>
</protein>
<proteinExistence type="predicted"/>
<keyword evidence="2" id="KW-1185">Reference proteome</keyword>
<comment type="caution">
    <text evidence="1">The sequence shown here is derived from an EMBL/GenBank/DDBJ whole genome shotgun (WGS) entry which is preliminary data.</text>
</comment>
<organism evidence="1 2">
    <name type="scientific">Acinetobacter beijerinckii CIP 110307</name>
    <dbReference type="NCBI Taxonomy" id="1217648"/>
    <lineage>
        <taxon>Bacteria</taxon>
        <taxon>Pseudomonadati</taxon>
        <taxon>Pseudomonadota</taxon>
        <taxon>Gammaproteobacteria</taxon>
        <taxon>Moraxellales</taxon>
        <taxon>Moraxellaceae</taxon>
        <taxon>Acinetobacter</taxon>
    </lineage>
</organism>
<dbReference type="Proteomes" id="UP000017670">
    <property type="component" value="Unassembled WGS sequence"/>
</dbReference>
<dbReference type="GeneID" id="29858309"/>
<dbReference type="HOGENOM" id="CLU_2257568_0_0_6"/>
<dbReference type="AlphaFoldDB" id="N9DXF7"/>
<sequence>MGSWTAKKLIEYDEKITEPVITQFKKTAQQVTYSTFSRKLGTDLLDMVRKKMNYAKDKRSGVTISTDDTTKFYRGFYDEKRALVIENNNKCMVFTYEAGKFGG</sequence>